<evidence type="ECO:0000256" key="1">
    <source>
        <dbReference type="ARBA" id="ARBA00022598"/>
    </source>
</evidence>
<dbReference type="GO" id="GO:0005524">
    <property type="term" value="F:ATP binding"/>
    <property type="evidence" value="ECO:0007669"/>
    <property type="project" value="UniProtKB-UniRule"/>
</dbReference>
<name>C0VYV6_9ACTO</name>
<dbReference type="SUPFAM" id="SSF52402">
    <property type="entry name" value="Adenine nucleotide alpha hydrolases-like"/>
    <property type="match status" value="1"/>
</dbReference>
<dbReference type="Proteomes" id="UP000010301">
    <property type="component" value="Unassembled WGS sequence"/>
</dbReference>
<dbReference type="PANTHER" id="PTHR43033:SF1">
    <property type="entry name" value="TRNA(ILE)-LYSIDINE SYNTHASE-RELATED"/>
    <property type="match status" value="1"/>
</dbReference>
<accession>C0VYV6</accession>
<dbReference type="CDD" id="cd01992">
    <property type="entry name" value="TilS_N"/>
    <property type="match status" value="1"/>
</dbReference>
<dbReference type="PANTHER" id="PTHR43033">
    <property type="entry name" value="TRNA(ILE)-LYSIDINE SYNTHASE-RELATED"/>
    <property type="match status" value="1"/>
</dbReference>
<comment type="function">
    <text evidence="6">Ligates lysine onto the cytidine present at position 34 of the AUA codon-specific tRNA(Ile) that contains the anticodon CAU, in an ATP-dependent manner. Cytidine is converted to lysidine, thus changing the amino acid specificity of the tRNA from methionine to isoleucine.</text>
</comment>
<keyword evidence="1 6" id="KW-0436">Ligase</keyword>
<keyword evidence="3 6" id="KW-0547">Nucleotide-binding</keyword>
<keyword evidence="6" id="KW-0963">Cytoplasm</keyword>
<dbReference type="GO" id="GO:0005737">
    <property type="term" value="C:cytoplasm"/>
    <property type="evidence" value="ECO:0007669"/>
    <property type="project" value="UniProtKB-SubCell"/>
</dbReference>
<dbReference type="SUPFAM" id="SSF82829">
    <property type="entry name" value="MesJ substrate recognition domain-like"/>
    <property type="match status" value="1"/>
</dbReference>
<evidence type="ECO:0000256" key="3">
    <source>
        <dbReference type="ARBA" id="ARBA00022741"/>
    </source>
</evidence>
<comment type="subcellular location">
    <subcellularLocation>
        <location evidence="6">Cytoplasm</location>
    </subcellularLocation>
</comment>
<dbReference type="GO" id="GO:0032267">
    <property type="term" value="F:tRNA(Ile)-lysidine synthase activity"/>
    <property type="evidence" value="ECO:0007669"/>
    <property type="project" value="UniProtKB-EC"/>
</dbReference>
<keyword evidence="4 6" id="KW-0067">ATP-binding</keyword>
<dbReference type="InterPro" id="IPR014729">
    <property type="entry name" value="Rossmann-like_a/b/a_fold"/>
</dbReference>
<dbReference type="NCBIfam" id="TIGR02432">
    <property type="entry name" value="lysidine_TilS_N"/>
    <property type="match status" value="1"/>
</dbReference>
<evidence type="ECO:0000313" key="8">
    <source>
        <dbReference type="EMBL" id="EEH64609.1"/>
    </source>
</evidence>
<keyword evidence="2 6" id="KW-0819">tRNA processing</keyword>
<evidence type="ECO:0000256" key="5">
    <source>
        <dbReference type="ARBA" id="ARBA00048539"/>
    </source>
</evidence>
<proteinExistence type="inferred from homology"/>
<reference evidence="8 9" key="1">
    <citation type="submission" date="2009-01" db="EMBL/GenBank/DDBJ databases">
        <authorList>
            <person name="Qin X."/>
            <person name="Bachman B."/>
            <person name="Battles P."/>
            <person name="Bell A."/>
            <person name="Bess C."/>
            <person name="Bickham C."/>
            <person name="Chaboub L."/>
            <person name="Chen D."/>
            <person name="Coyle M."/>
            <person name="Deiros D.R."/>
            <person name="Dinh H."/>
            <person name="Forbes L."/>
            <person name="Fowler G."/>
            <person name="Francisco L."/>
            <person name="Fu Q."/>
            <person name="Gubbala S."/>
            <person name="Hale W."/>
            <person name="Han Y."/>
            <person name="Hemphill L."/>
            <person name="Highlander S.K."/>
            <person name="Hirani K."/>
            <person name="Hogues M."/>
            <person name="Jackson L."/>
            <person name="Jakkamsetti A."/>
            <person name="Javaid M."/>
            <person name="Jiang H."/>
            <person name="Korchina V."/>
            <person name="Kovar C."/>
            <person name="Lara F."/>
            <person name="Lee S."/>
            <person name="Mata R."/>
            <person name="Mathew T."/>
            <person name="Moen C."/>
            <person name="Morales K."/>
            <person name="Munidasa M."/>
            <person name="Nazareth L."/>
            <person name="Ngo R."/>
            <person name="Nguyen L."/>
            <person name="Okwuonu G."/>
            <person name="Ongeri F."/>
            <person name="Patil S."/>
            <person name="Petrosino J."/>
            <person name="Pham C."/>
            <person name="Pham P."/>
            <person name="Pu L.-L."/>
            <person name="Puazo M."/>
            <person name="Raj R."/>
            <person name="Reid J."/>
            <person name="Rouhana J."/>
            <person name="Saada N."/>
            <person name="Shang Y."/>
            <person name="Simmons D."/>
            <person name="Thornton R."/>
            <person name="Warren J."/>
            <person name="Weissenberger G."/>
            <person name="Zhang J."/>
            <person name="Zhang L."/>
            <person name="Zhou C."/>
            <person name="Zhu D."/>
            <person name="Muzny D."/>
            <person name="Worley K."/>
            <person name="Gibbs R."/>
        </authorList>
    </citation>
    <scope>NUCLEOTIDE SEQUENCE [LARGE SCALE GENOMIC DNA]</scope>
    <source>
        <strain evidence="8 9">DSM 15436</strain>
    </source>
</reference>
<dbReference type="AlphaFoldDB" id="C0VYV6"/>
<comment type="similarity">
    <text evidence="6">Belongs to the tRNA(Ile)-lysidine synthase family.</text>
</comment>
<gene>
    <name evidence="6 8" type="primary">tilS</name>
    <name evidence="8" type="ORF">HMPREF0044_0346</name>
</gene>
<dbReference type="InterPro" id="IPR011063">
    <property type="entry name" value="TilS/TtcA_N"/>
</dbReference>
<dbReference type="GO" id="GO:0006400">
    <property type="term" value="P:tRNA modification"/>
    <property type="evidence" value="ECO:0007669"/>
    <property type="project" value="UniProtKB-UniRule"/>
</dbReference>
<protein>
    <recommendedName>
        <fullName evidence="6">tRNA(Ile)-lysidine synthase</fullName>
        <ecNumber evidence="6">6.3.4.19</ecNumber>
    </recommendedName>
    <alternativeName>
        <fullName evidence="6">tRNA(Ile)-2-lysyl-cytidine synthase</fullName>
    </alternativeName>
    <alternativeName>
        <fullName evidence="6">tRNA(Ile)-lysidine synthetase</fullName>
    </alternativeName>
</protein>
<feature type="binding site" evidence="6">
    <location>
        <begin position="44"/>
        <end position="49"/>
    </location>
    <ligand>
        <name>ATP</name>
        <dbReference type="ChEBI" id="CHEBI:30616"/>
    </ligand>
</feature>
<sequence>MIPGVRASEMIGAKPRGVLREVSLCVGNLLCSEPSVDHWVVACSGGADSLALTVATADWCHRLNKDFTAVIVDHQLRSESAAEAASVAADLIANKIPAVVVKAQVRAGQGIEAQAREARYQALVDFCNTLNQPTAVLVGHTQDDQAETVLLKLARGAGMKALAGMPQQWRNPQGIKFHRPFLAEIRRRQTEEFCNCLGLEYVQDPTNFLDGPWKTQAGQALPRVALRHQVLPQLKTALGQDPIPALNRVASQAREDEDFIFNFALKRWESGELQDQWGVRVDALEKEAKAVRMRIWKLIFAQHSHIQLTSRQLQELDRLITDWQGQKAVSLPGNWQARRIRWEEKTKQGEKWYKTVHKRILVEQKN</sequence>
<evidence type="ECO:0000313" key="9">
    <source>
        <dbReference type="Proteomes" id="UP000010301"/>
    </source>
</evidence>
<comment type="catalytic activity">
    <reaction evidence="5 6">
        <text>cytidine(34) in tRNA(Ile2) + L-lysine + ATP = lysidine(34) in tRNA(Ile2) + AMP + diphosphate + H(+)</text>
        <dbReference type="Rhea" id="RHEA:43744"/>
        <dbReference type="Rhea" id="RHEA-COMP:10625"/>
        <dbReference type="Rhea" id="RHEA-COMP:10670"/>
        <dbReference type="ChEBI" id="CHEBI:15378"/>
        <dbReference type="ChEBI" id="CHEBI:30616"/>
        <dbReference type="ChEBI" id="CHEBI:32551"/>
        <dbReference type="ChEBI" id="CHEBI:33019"/>
        <dbReference type="ChEBI" id="CHEBI:82748"/>
        <dbReference type="ChEBI" id="CHEBI:83665"/>
        <dbReference type="ChEBI" id="CHEBI:456215"/>
        <dbReference type="EC" id="6.3.4.19"/>
    </reaction>
</comment>
<dbReference type="STRING" id="525245.HMPREF0044_0346"/>
<feature type="domain" description="tRNA(Ile)-lysidine/2-thiocytidine synthase N-terminal" evidence="7">
    <location>
        <begin position="39"/>
        <end position="207"/>
    </location>
</feature>
<evidence type="ECO:0000256" key="6">
    <source>
        <dbReference type="HAMAP-Rule" id="MF_01161"/>
    </source>
</evidence>
<dbReference type="HAMAP" id="MF_01161">
    <property type="entry name" value="tRNA_Ile_lys_synt"/>
    <property type="match status" value="1"/>
</dbReference>
<evidence type="ECO:0000256" key="4">
    <source>
        <dbReference type="ARBA" id="ARBA00022840"/>
    </source>
</evidence>
<dbReference type="OrthoDB" id="5244702at2"/>
<dbReference type="EC" id="6.3.4.19" evidence="6"/>
<evidence type="ECO:0000256" key="2">
    <source>
        <dbReference type="ARBA" id="ARBA00022694"/>
    </source>
</evidence>
<comment type="caution">
    <text evidence="8">The sequence shown here is derived from an EMBL/GenBank/DDBJ whole genome shotgun (WGS) entry which is preliminary data.</text>
</comment>
<dbReference type="InterPro" id="IPR012795">
    <property type="entry name" value="tRNA_Ile_lys_synt_N"/>
</dbReference>
<comment type="domain">
    <text evidence="6">The N-terminal region contains the highly conserved SGGXDS motif, predicted to be a P-loop motif involved in ATP binding.</text>
</comment>
<dbReference type="RefSeq" id="WP_006547343.1">
    <property type="nucleotide sequence ID" value="NZ_DS999545.1"/>
</dbReference>
<dbReference type="EMBL" id="ACFG01000004">
    <property type="protein sequence ID" value="EEH64609.1"/>
    <property type="molecule type" value="Genomic_DNA"/>
</dbReference>
<dbReference type="HOGENOM" id="CLU_018869_1_0_11"/>
<evidence type="ECO:0000259" key="7">
    <source>
        <dbReference type="Pfam" id="PF01171"/>
    </source>
</evidence>
<keyword evidence="9" id="KW-1185">Reference proteome</keyword>
<dbReference type="Pfam" id="PF01171">
    <property type="entry name" value="ATP_bind_3"/>
    <property type="match status" value="1"/>
</dbReference>
<dbReference type="eggNOG" id="COG0037">
    <property type="taxonomic scope" value="Bacteria"/>
</dbReference>
<dbReference type="InterPro" id="IPR012094">
    <property type="entry name" value="tRNA_Ile_lys_synt"/>
</dbReference>
<dbReference type="Gene3D" id="3.40.50.620">
    <property type="entry name" value="HUPs"/>
    <property type="match status" value="1"/>
</dbReference>
<organism evidence="8 9">
    <name type="scientific">Gleimia coleocanis DSM 15436</name>
    <dbReference type="NCBI Taxonomy" id="525245"/>
    <lineage>
        <taxon>Bacteria</taxon>
        <taxon>Bacillati</taxon>
        <taxon>Actinomycetota</taxon>
        <taxon>Actinomycetes</taxon>
        <taxon>Actinomycetales</taxon>
        <taxon>Actinomycetaceae</taxon>
        <taxon>Gleimia</taxon>
    </lineage>
</organism>